<keyword evidence="1" id="KW-0862">Zinc</keyword>
<dbReference type="GO" id="GO:0003677">
    <property type="term" value="F:DNA binding"/>
    <property type="evidence" value="ECO:0007669"/>
    <property type="project" value="UniProtKB-KW"/>
</dbReference>
<accession>A0A9P4QC55</accession>
<evidence type="ECO:0000313" key="8">
    <source>
        <dbReference type="EMBL" id="KAF2722104.1"/>
    </source>
</evidence>
<dbReference type="EMBL" id="MU003785">
    <property type="protein sequence ID" value="KAF2722104.1"/>
    <property type="molecule type" value="Genomic_DNA"/>
</dbReference>
<dbReference type="PANTHER" id="PTHR47171:SF6">
    <property type="entry name" value="SPECIFIC TRANSCRIPTION FACTOR, PUTATIVE (AFU_ORTHOLOGUE AFUA_2G06130)-RELATED"/>
    <property type="match status" value="1"/>
</dbReference>
<dbReference type="SMART" id="SM00906">
    <property type="entry name" value="Fungal_trans"/>
    <property type="match status" value="1"/>
</dbReference>
<comment type="caution">
    <text evidence="8">The sequence shown here is derived from an EMBL/GenBank/DDBJ whole genome shotgun (WGS) entry which is preliminary data.</text>
</comment>
<evidence type="ECO:0000313" key="9">
    <source>
        <dbReference type="Proteomes" id="UP000799441"/>
    </source>
</evidence>
<dbReference type="Pfam" id="PF04082">
    <property type="entry name" value="Fungal_trans"/>
    <property type="match status" value="1"/>
</dbReference>
<dbReference type="OrthoDB" id="10031947at2759"/>
<evidence type="ECO:0000256" key="6">
    <source>
        <dbReference type="SAM" id="MobiDB-lite"/>
    </source>
</evidence>
<feature type="compositionally biased region" description="Polar residues" evidence="6">
    <location>
        <begin position="76"/>
        <end position="85"/>
    </location>
</feature>
<protein>
    <recommendedName>
        <fullName evidence="7">Xylanolytic transcriptional activator regulatory domain-containing protein</fullName>
    </recommendedName>
</protein>
<dbReference type="CDD" id="cd12148">
    <property type="entry name" value="fungal_TF_MHR"/>
    <property type="match status" value="1"/>
</dbReference>
<dbReference type="AlphaFoldDB" id="A0A9P4QC55"/>
<organism evidence="8 9">
    <name type="scientific">Polychaeton citri CBS 116435</name>
    <dbReference type="NCBI Taxonomy" id="1314669"/>
    <lineage>
        <taxon>Eukaryota</taxon>
        <taxon>Fungi</taxon>
        <taxon>Dikarya</taxon>
        <taxon>Ascomycota</taxon>
        <taxon>Pezizomycotina</taxon>
        <taxon>Dothideomycetes</taxon>
        <taxon>Dothideomycetidae</taxon>
        <taxon>Capnodiales</taxon>
        <taxon>Capnodiaceae</taxon>
        <taxon>Polychaeton</taxon>
    </lineage>
</organism>
<sequence>MAHFTFVPQFEAGPGQKRRRVARACEKCRATKKRCKHCDEPSASYETSQSEVEQDLSGPDPFSRPNSASVRGLKNHSASQPSHARNTSESDRPGTPSASASSPAQRFVGDLAPEARFLDQHSPYDRSTHRVSAGDIGVWVDQLPKLQAEHDNARPTVGSLIVPVVDAFALANIYFTKLNIMLPIVSEPDFRTSQSAAISNPALVHVICLVAAKDKQAEPHLRLLRDPDRALSCREYSSELHEAIVAALSARPKGDKPTLIRILALLSLHCEGPDGAEQASVHLSQAMHYAQSMGLHLLRATDHDLDLKRLFWSLWTLDRLNAAINGRPIFMSDIDMAIDPLVPEQTGSVAFDIWLRISRVLNDVIALYRPSNVNVVTGWEHEYPGFEQIVTEYGGWRLPPPLVTTLQAYYLAVAILSHRSKTLRTLPRSTASSVRRDYSAIQIIRMMSSKARQEQLYPTHILPFAASMALSVSYQQLRQTQLPHRQEDARNDFYACCKILQDLRPKWGAADAMAAIGRKVSSEIERMPNLTALHIEFSGLGRDAAPTGNHGEEVLTTTGSLRDEAGATATVDGPATNNMNMDDPTLTDEQTAGLHLFEGMDDIFGMYLDPNNPVNFDDLPFMDA</sequence>
<reference evidence="8" key="1">
    <citation type="journal article" date="2020" name="Stud. Mycol.">
        <title>101 Dothideomycetes genomes: a test case for predicting lifestyles and emergence of pathogens.</title>
        <authorList>
            <person name="Haridas S."/>
            <person name="Albert R."/>
            <person name="Binder M."/>
            <person name="Bloem J."/>
            <person name="Labutti K."/>
            <person name="Salamov A."/>
            <person name="Andreopoulos B."/>
            <person name="Baker S."/>
            <person name="Barry K."/>
            <person name="Bills G."/>
            <person name="Bluhm B."/>
            <person name="Cannon C."/>
            <person name="Castanera R."/>
            <person name="Culley D."/>
            <person name="Daum C."/>
            <person name="Ezra D."/>
            <person name="Gonzalez J."/>
            <person name="Henrissat B."/>
            <person name="Kuo A."/>
            <person name="Liang C."/>
            <person name="Lipzen A."/>
            <person name="Lutzoni F."/>
            <person name="Magnuson J."/>
            <person name="Mondo S."/>
            <person name="Nolan M."/>
            <person name="Ohm R."/>
            <person name="Pangilinan J."/>
            <person name="Park H.-J."/>
            <person name="Ramirez L."/>
            <person name="Alfaro M."/>
            <person name="Sun H."/>
            <person name="Tritt A."/>
            <person name="Yoshinaga Y."/>
            <person name="Zwiers L.-H."/>
            <person name="Turgeon B."/>
            <person name="Goodwin S."/>
            <person name="Spatafora J."/>
            <person name="Crous P."/>
            <person name="Grigoriev I."/>
        </authorList>
    </citation>
    <scope>NUCLEOTIDE SEQUENCE</scope>
    <source>
        <strain evidence="8">CBS 116435</strain>
    </source>
</reference>
<evidence type="ECO:0000256" key="4">
    <source>
        <dbReference type="ARBA" id="ARBA00023163"/>
    </source>
</evidence>
<gene>
    <name evidence="8" type="ORF">K431DRAFT_302943</name>
</gene>
<keyword evidence="5" id="KW-0539">Nucleus</keyword>
<keyword evidence="9" id="KW-1185">Reference proteome</keyword>
<evidence type="ECO:0000259" key="7">
    <source>
        <dbReference type="SMART" id="SM00906"/>
    </source>
</evidence>
<dbReference type="PANTHER" id="PTHR47171">
    <property type="entry name" value="FARA-RELATED"/>
    <property type="match status" value="1"/>
</dbReference>
<name>A0A9P4QC55_9PEZI</name>
<keyword evidence="4" id="KW-0804">Transcription</keyword>
<proteinExistence type="predicted"/>
<dbReference type="GO" id="GO:0006351">
    <property type="term" value="P:DNA-templated transcription"/>
    <property type="evidence" value="ECO:0007669"/>
    <property type="project" value="InterPro"/>
</dbReference>
<feature type="region of interest" description="Disordered" evidence="6">
    <location>
        <begin position="1"/>
        <end position="21"/>
    </location>
</feature>
<feature type="region of interest" description="Disordered" evidence="6">
    <location>
        <begin position="33"/>
        <end position="104"/>
    </location>
</feature>
<evidence type="ECO:0000256" key="2">
    <source>
        <dbReference type="ARBA" id="ARBA00023015"/>
    </source>
</evidence>
<dbReference type="Proteomes" id="UP000799441">
    <property type="component" value="Unassembled WGS sequence"/>
</dbReference>
<evidence type="ECO:0000256" key="1">
    <source>
        <dbReference type="ARBA" id="ARBA00022833"/>
    </source>
</evidence>
<evidence type="ECO:0000256" key="5">
    <source>
        <dbReference type="ARBA" id="ARBA00023242"/>
    </source>
</evidence>
<dbReference type="GO" id="GO:0008270">
    <property type="term" value="F:zinc ion binding"/>
    <property type="evidence" value="ECO:0007669"/>
    <property type="project" value="InterPro"/>
</dbReference>
<feature type="domain" description="Xylanolytic transcriptional activator regulatory" evidence="7">
    <location>
        <begin position="279"/>
        <end position="349"/>
    </location>
</feature>
<keyword evidence="2" id="KW-0805">Transcription regulation</keyword>
<dbReference type="InterPro" id="IPR007219">
    <property type="entry name" value="XnlR_reg_dom"/>
</dbReference>
<evidence type="ECO:0000256" key="3">
    <source>
        <dbReference type="ARBA" id="ARBA00023125"/>
    </source>
</evidence>
<dbReference type="InterPro" id="IPR052073">
    <property type="entry name" value="Amide_Lactam_Regulators"/>
</dbReference>
<keyword evidence="3" id="KW-0238">DNA-binding</keyword>